<protein>
    <submittedName>
        <fullName evidence="3">M24 family metallopeptidase</fullName>
    </submittedName>
</protein>
<dbReference type="RefSeq" id="WP_138176242.1">
    <property type="nucleotide sequence ID" value="NZ_CP034412.1"/>
</dbReference>
<feature type="domain" description="Peptidase M24" evidence="1">
    <location>
        <begin position="172"/>
        <end position="374"/>
    </location>
</feature>
<dbReference type="InterPro" id="IPR000587">
    <property type="entry name" value="Creatinase_N"/>
</dbReference>
<evidence type="ECO:0000259" key="2">
    <source>
        <dbReference type="Pfam" id="PF01321"/>
    </source>
</evidence>
<feature type="domain" description="Creatinase N-terminal" evidence="2">
    <location>
        <begin position="19"/>
        <end position="165"/>
    </location>
</feature>
<dbReference type="Pfam" id="PF00557">
    <property type="entry name" value="Peptidase_M24"/>
    <property type="match status" value="1"/>
</dbReference>
<organism evidence="3 4">
    <name type="scientific">Glutamicibacter creatinolyticus</name>
    <dbReference type="NCBI Taxonomy" id="162496"/>
    <lineage>
        <taxon>Bacteria</taxon>
        <taxon>Bacillati</taxon>
        <taxon>Actinomycetota</taxon>
        <taxon>Actinomycetes</taxon>
        <taxon>Micrococcales</taxon>
        <taxon>Micrococcaceae</taxon>
        <taxon>Glutamicibacter</taxon>
    </lineage>
</organism>
<dbReference type="InterPro" id="IPR036005">
    <property type="entry name" value="Creatinase/aminopeptidase-like"/>
</dbReference>
<dbReference type="AlphaFoldDB" id="A0A5B7WX95"/>
<evidence type="ECO:0000313" key="3">
    <source>
        <dbReference type="EMBL" id="QCY48532.1"/>
    </source>
</evidence>
<sequence>MVFTPEGHRDLECSEYAARQQRVRRRMAQQGLDVLLVTDPANLYYLTGYNAWSFYTAQILVLPCEGEPLMYMRHMDAHGAHRTAIGIRAERVIGYPEQIVHRPAIHPGDWVARHLRDAGYGRALRVGYEGDSHFFSIRMFMALSATLPEWQLQESRELVNWVRLVKSPFEVELMRAAGRVCSQAMRTALQALAPHRPQNEVAAEVMAAQARGVPGTPGDYPSIVPMLPTGKGADTPHLTWTEAPLPVDSPISIELAGVHRRYHAPMARTAVLGRPAAALQRVASATIAGIEAAFDQVKPGATPEEVTAAFTRVIRAAGYEKESRLGYSIGIGYPPDWGERTVSFRVGDTTELQENMTFHLIAGMWLDGSGFEVSEPVRVSATGIEFLADVPRELTTINVRNTTHGHRIAADRRTYATGLAGQPTQGIGH</sequence>
<evidence type="ECO:0000313" key="4">
    <source>
        <dbReference type="Proteomes" id="UP000307000"/>
    </source>
</evidence>
<name>A0A5B7WX95_9MICC</name>
<dbReference type="InterPro" id="IPR050659">
    <property type="entry name" value="Peptidase_M24B"/>
</dbReference>
<proteinExistence type="predicted"/>
<dbReference type="Proteomes" id="UP000307000">
    <property type="component" value="Chromosome"/>
</dbReference>
<dbReference type="PANTHER" id="PTHR46112">
    <property type="entry name" value="AMINOPEPTIDASE"/>
    <property type="match status" value="1"/>
</dbReference>
<reference evidence="3 4" key="1">
    <citation type="submission" date="2018-12" db="EMBL/GenBank/DDBJ databases">
        <title>Complete Genome Sequence of Glutamicibacter creatinolyticus strain LGCM259,isolated from an abscess of a 12-year-old mare in Italy.</title>
        <authorList>
            <person name="Santos R.G."/>
            <person name="Silva A.L."/>
            <person name="Seyffert N."/>
            <person name="Castro T.L.P."/>
            <person name="Attili A.R."/>
            <person name="Rifici C."/>
            <person name="Mazzullo G."/>
            <person name="Brenig B."/>
            <person name="Venanzi F."/>
            <person name="Azevedo V."/>
        </authorList>
    </citation>
    <scope>NUCLEOTIDE SEQUENCE [LARGE SCALE GENOMIC DNA]</scope>
    <source>
        <strain evidence="3 4">LGCM 259</strain>
    </source>
</reference>
<dbReference type="KEGG" id="gcr:GcLGCM259_2825"/>
<evidence type="ECO:0000259" key="1">
    <source>
        <dbReference type="Pfam" id="PF00557"/>
    </source>
</evidence>
<dbReference type="InterPro" id="IPR000994">
    <property type="entry name" value="Pept_M24"/>
</dbReference>
<dbReference type="InterPro" id="IPR029149">
    <property type="entry name" value="Creatin/AminoP/Spt16_N"/>
</dbReference>
<dbReference type="CDD" id="cd01066">
    <property type="entry name" value="APP_MetAP"/>
    <property type="match status" value="1"/>
</dbReference>
<dbReference type="Pfam" id="PF01321">
    <property type="entry name" value="Creatinase_N"/>
    <property type="match status" value="1"/>
</dbReference>
<dbReference type="Gene3D" id="3.90.230.10">
    <property type="entry name" value="Creatinase/methionine aminopeptidase superfamily"/>
    <property type="match status" value="1"/>
</dbReference>
<dbReference type="SUPFAM" id="SSF53092">
    <property type="entry name" value="Creatinase/prolidase N-terminal domain"/>
    <property type="match status" value="1"/>
</dbReference>
<keyword evidence="4" id="KW-1185">Reference proteome</keyword>
<gene>
    <name evidence="3" type="ORF">GcLGCM259_2825</name>
</gene>
<dbReference type="EMBL" id="CP034412">
    <property type="protein sequence ID" value="QCY48532.1"/>
    <property type="molecule type" value="Genomic_DNA"/>
</dbReference>
<dbReference type="Gene3D" id="3.40.350.10">
    <property type="entry name" value="Creatinase/prolidase N-terminal domain"/>
    <property type="match status" value="1"/>
</dbReference>
<accession>A0A5B7WX95</accession>
<dbReference type="PANTHER" id="PTHR46112:SF2">
    <property type="entry name" value="XAA-PRO AMINOPEPTIDASE P-RELATED"/>
    <property type="match status" value="1"/>
</dbReference>
<dbReference type="SUPFAM" id="SSF55920">
    <property type="entry name" value="Creatinase/aminopeptidase"/>
    <property type="match status" value="1"/>
</dbReference>